<evidence type="ECO:0000313" key="7">
    <source>
        <dbReference type="Proteomes" id="UP000266292"/>
    </source>
</evidence>
<dbReference type="Gene3D" id="3.40.190.290">
    <property type="match status" value="1"/>
</dbReference>
<dbReference type="SUPFAM" id="SSF46785">
    <property type="entry name" value="Winged helix' DNA-binding domain"/>
    <property type="match status" value="1"/>
</dbReference>
<name>A0A1X9YR74_9BACT</name>
<dbReference type="InterPro" id="IPR036388">
    <property type="entry name" value="WH-like_DNA-bd_sf"/>
</dbReference>
<dbReference type="GO" id="GO:0000976">
    <property type="term" value="F:transcription cis-regulatory region binding"/>
    <property type="evidence" value="ECO:0007669"/>
    <property type="project" value="TreeGrafter"/>
</dbReference>
<dbReference type="PANTHER" id="PTHR30126:SF39">
    <property type="entry name" value="HTH-TYPE TRANSCRIPTIONAL REGULATOR CYSL"/>
    <property type="match status" value="1"/>
</dbReference>
<dbReference type="SUPFAM" id="SSF53850">
    <property type="entry name" value="Periplasmic binding protein-like II"/>
    <property type="match status" value="1"/>
</dbReference>
<dbReference type="RefSeq" id="WP_025606119.1">
    <property type="nucleotide sequence ID" value="NZ_CP021235.1"/>
</dbReference>
<dbReference type="Pfam" id="PF03466">
    <property type="entry name" value="LysR_substrate"/>
    <property type="match status" value="1"/>
</dbReference>
<dbReference type="Gene3D" id="1.10.10.10">
    <property type="entry name" value="Winged helix-like DNA-binding domain superfamily/Winged helix DNA-binding domain"/>
    <property type="match status" value="1"/>
</dbReference>
<keyword evidence="7" id="KW-1185">Reference proteome</keyword>
<comment type="similarity">
    <text evidence="1">Belongs to the LysR transcriptional regulatory family.</text>
</comment>
<accession>A0A1X9YR74</accession>
<dbReference type="InterPro" id="IPR005119">
    <property type="entry name" value="LysR_subst-bd"/>
</dbReference>
<evidence type="ECO:0000256" key="3">
    <source>
        <dbReference type="ARBA" id="ARBA00023125"/>
    </source>
</evidence>
<feature type="domain" description="HTH lysR-type" evidence="5">
    <location>
        <begin position="1"/>
        <end position="58"/>
    </location>
</feature>
<dbReference type="KEGG" id="pact:CA264_07870"/>
<dbReference type="OrthoDB" id="9785745at2"/>
<dbReference type="InterPro" id="IPR000847">
    <property type="entry name" value="LysR_HTH_N"/>
</dbReference>
<evidence type="ECO:0000313" key="6">
    <source>
        <dbReference type="EMBL" id="ARS35362.1"/>
    </source>
</evidence>
<dbReference type="PANTHER" id="PTHR30126">
    <property type="entry name" value="HTH-TYPE TRANSCRIPTIONAL REGULATOR"/>
    <property type="match status" value="1"/>
</dbReference>
<evidence type="ECO:0000256" key="4">
    <source>
        <dbReference type="ARBA" id="ARBA00023163"/>
    </source>
</evidence>
<protein>
    <submittedName>
        <fullName evidence="6">LysR family transcriptional regulator</fullName>
    </submittedName>
</protein>
<dbReference type="Proteomes" id="UP000266292">
    <property type="component" value="Chromosome"/>
</dbReference>
<dbReference type="AlphaFoldDB" id="A0A1X9YR74"/>
<keyword evidence="3" id="KW-0238">DNA-binding</keyword>
<gene>
    <name evidence="6" type="ORF">CA264_07870</name>
</gene>
<dbReference type="STRING" id="709015.GCA_000472485_01580"/>
<keyword evidence="4" id="KW-0804">Transcription</keyword>
<organism evidence="6 7">
    <name type="scientific">Pontibacter actiniarum</name>
    <dbReference type="NCBI Taxonomy" id="323450"/>
    <lineage>
        <taxon>Bacteria</taxon>
        <taxon>Pseudomonadati</taxon>
        <taxon>Bacteroidota</taxon>
        <taxon>Cytophagia</taxon>
        <taxon>Cytophagales</taxon>
        <taxon>Hymenobacteraceae</taxon>
        <taxon>Pontibacter</taxon>
    </lineage>
</organism>
<evidence type="ECO:0000256" key="1">
    <source>
        <dbReference type="ARBA" id="ARBA00009437"/>
    </source>
</evidence>
<reference evidence="7" key="1">
    <citation type="submission" date="2017-05" db="EMBL/GenBank/DDBJ databases">
        <authorList>
            <person name="Ray J."/>
            <person name="Price M."/>
            <person name="Deutschbauer A."/>
        </authorList>
    </citation>
    <scope>NUCLEOTIDE SEQUENCE [LARGE SCALE GENOMIC DNA]</scope>
    <source>
        <strain evidence="7">DSM 19842</strain>
    </source>
</reference>
<dbReference type="PROSITE" id="PS50931">
    <property type="entry name" value="HTH_LYSR"/>
    <property type="match status" value="1"/>
</dbReference>
<dbReference type="GO" id="GO:0003700">
    <property type="term" value="F:DNA-binding transcription factor activity"/>
    <property type="evidence" value="ECO:0007669"/>
    <property type="project" value="InterPro"/>
</dbReference>
<dbReference type="PRINTS" id="PR00039">
    <property type="entry name" value="HTHLYSR"/>
</dbReference>
<dbReference type="Pfam" id="PF00126">
    <property type="entry name" value="HTH_1"/>
    <property type="match status" value="1"/>
</dbReference>
<dbReference type="InterPro" id="IPR036390">
    <property type="entry name" value="WH_DNA-bd_sf"/>
</dbReference>
<evidence type="ECO:0000259" key="5">
    <source>
        <dbReference type="PROSITE" id="PS50931"/>
    </source>
</evidence>
<keyword evidence="2" id="KW-0805">Transcription regulation</keyword>
<proteinExistence type="inferred from homology"/>
<evidence type="ECO:0000256" key="2">
    <source>
        <dbReference type="ARBA" id="ARBA00023015"/>
    </source>
</evidence>
<dbReference type="EMBL" id="CP021235">
    <property type="protein sequence ID" value="ARS35362.1"/>
    <property type="molecule type" value="Genomic_DNA"/>
</dbReference>
<sequence length="302" mass="34257">MLSQRHEIFFEVARLLSFTKASQALFISQSAISKHVKALEEYYKVGLFNRHGNHVSLTPAGTLLYRKLLLARQLQHELYEELKSVSTDFSPQVRMVIGSSTTISLYILPPVLSAYLAQNPNVQITLKNRNSENILKALVDHEIDLGIIEGINKVSNVTYTPFMKDEVIPVCSAGNPLRHQQLHQQDLYNIPLALREYGSGTLAVLEEALLQKGIRLNDIPVKIRLGGTEALKNFVRADNTCLSFLPRPAVLKELVSGELVELQVKDLQVGRTFYFIQRKGSENDLLFKNFMRFTKMHYSKTE</sequence>